<dbReference type="PANTHER" id="PTHR43991">
    <property type="entry name" value="WD REPEAT PROTEIN (AFU_ORTHOLOGUE AFUA_8G05640)-RELATED"/>
    <property type="match status" value="1"/>
</dbReference>
<evidence type="ECO:0000313" key="2">
    <source>
        <dbReference type="Proteomes" id="UP000266723"/>
    </source>
</evidence>
<gene>
    <name evidence="1" type="ORF">DY000_02043242</name>
</gene>
<organism evidence="1 2">
    <name type="scientific">Brassica cretica</name>
    <name type="common">Mustard</name>
    <dbReference type="NCBI Taxonomy" id="69181"/>
    <lineage>
        <taxon>Eukaryota</taxon>
        <taxon>Viridiplantae</taxon>
        <taxon>Streptophyta</taxon>
        <taxon>Embryophyta</taxon>
        <taxon>Tracheophyta</taxon>
        <taxon>Spermatophyta</taxon>
        <taxon>Magnoliopsida</taxon>
        <taxon>eudicotyledons</taxon>
        <taxon>Gunneridae</taxon>
        <taxon>Pentapetalae</taxon>
        <taxon>rosids</taxon>
        <taxon>malvids</taxon>
        <taxon>Brassicales</taxon>
        <taxon>Brassicaceae</taxon>
        <taxon>Brassiceae</taxon>
        <taxon>Brassica</taxon>
    </lineage>
</organism>
<proteinExistence type="predicted"/>
<evidence type="ECO:0000313" key="1">
    <source>
        <dbReference type="EMBL" id="KAF3532271.1"/>
    </source>
</evidence>
<keyword evidence="2" id="KW-1185">Reference proteome</keyword>
<dbReference type="PANTHER" id="PTHR43991:SF38">
    <property type="entry name" value="OS02G0721600 PROTEIN"/>
    <property type="match status" value="1"/>
</dbReference>
<dbReference type="EMBL" id="QGKV02001507">
    <property type="protein sequence ID" value="KAF3532271.1"/>
    <property type="molecule type" value="Genomic_DNA"/>
</dbReference>
<reference evidence="1 2" key="1">
    <citation type="journal article" date="2020" name="BMC Genomics">
        <title>Intraspecific diversification of the crop wild relative Brassica cretica Lam. using demographic model selection.</title>
        <authorList>
            <person name="Kioukis A."/>
            <person name="Michalopoulou V.A."/>
            <person name="Briers L."/>
            <person name="Pirintsos S."/>
            <person name="Studholme D.J."/>
            <person name="Pavlidis P."/>
            <person name="Sarris P.F."/>
        </authorList>
    </citation>
    <scope>NUCLEOTIDE SEQUENCE [LARGE SCALE GENOMIC DNA]</scope>
    <source>
        <strain evidence="2">cv. PFS-1207/04</strain>
    </source>
</reference>
<protein>
    <submittedName>
        <fullName evidence="1">Uncharacterized protein</fullName>
    </submittedName>
</protein>
<dbReference type="Proteomes" id="UP000266723">
    <property type="component" value="Unassembled WGS sequence"/>
</dbReference>
<sequence>MSSYQGDDDAAEYMEDVDDEMENVEVDDVGDEFRCGNFDDDDLAASEEFDYSICSMGISREKYRQTRLQQQYKNYESVPNSGESSEMVCKVNTERGGISMTFGGIQDLLNLLFFISRKFSMFTVMLTIRGSLLEGFTQTQVSTFAVKDDFLVAGGFQGELICKHLDRPGVSFCSRTTYDDNAITNAIEIYNKPSGALHFTASNNDSGVRDFDMERYQLVNHFFVFPGQSM</sequence>
<accession>A0ABQ7BJC5</accession>
<name>A0ABQ7BJC5_BRACR</name>
<comment type="caution">
    <text evidence="1">The sequence shown here is derived from an EMBL/GenBank/DDBJ whole genome shotgun (WGS) entry which is preliminary data.</text>
</comment>